<dbReference type="Pfam" id="PF00356">
    <property type="entry name" value="LacI"/>
    <property type="match status" value="1"/>
</dbReference>
<dbReference type="OrthoDB" id="9805774at2"/>
<evidence type="ECO:0000259" key="4">
    <source>
        <dbReference type="PROSITE" id="PS50932"/>
    </source>
</evidence>
<dbReference type="Gene3D" id="3.40.50.2300">
    <property type="match status" value="2"/>
</dbReference>
<dbReference type="InterPro" id="IPR000843">
    <property type="entry name" value="HTH_LacI"/>
</dbReference>
<organism evidence="5 6">
    <name type="scientific">Rubellimicrobium thermophilum DSM 16684</name>
    <dbReference type="NCBI Taxonomy" id="1123069"/>
    <lineage>
        <taxon>Bacteria</taxon>
        <taxon>Pseudomonadati</taxon>
        <taxon>Pseudomonadota</taxon>
        <taxon>Alphaproteobacteria</taxon>
        <taxon>Rhodobacterales</taxon>
        <taxon>Roseobacteraceae</taxon>
        <taxon>Rubellimicrobium</taxon>
    </lineage>
</organism>
<keyword evidence="6" id="KW-1185">Reference proteome</keyword>
<protein>
    <submittedName>
        <fullName evidence="5">Transcriptional regulator, LacI family</fullName>
    </submittedName>
</protein>
<dbReference type="CDD" id="cd06307">
    <property type="entry name" value="PBP1_sugar_binding"/>
    <property type="match status" value="1"/>
</dbReference>
<dbReference type="SUPFAM" id="SSF53822">
    <property type="entry name" value="Periplasmic binding protein-like I"/>
    <property type="match status" value="1"/>
</dbReference>
<keyword evidence="3" id="KW-0804">Transcription</keyword>
<dbReference type="GO" id="GO:0003700">
    <property type="term" value="F:DNA-binding transcription factor activity"/>
    <property type="evidence" value="ECO:0007669"/>
    <property type="project" value="TreeGrafter"/>
</dbReference>
<evidence type="ECO:0000256" key="3">
    <source>
        <dbReference type="ARBA" id="ARBA00023163"/>
    </source>
</evidence>
<dbReference type="Gene3D" id="1.10.260.40">
    <property type="entry name" value="lambda repressor-like DNA-binding domains"/>
    <property type="match status" value="1"/>
</dbReference>
<dbReference type="HOGENOM" id="CLU_037628_0_0_5"/>
<dbReference type="InterPro" id="IPR025997">
    <property type="entry name" value="SBP_2_dom"/>
</dbReference>
<evidence type="ECO:0000256" key="1">
    <source>
        <dbReference type="ARBA" id="ARBA00023015"/>
    </source>
</evidence>
<dbReference type="SUPFAM" id="SSF47413">
    <property type="entry name" value="lambda repressor-like DNA-binding domains"/>
    <property type="match status" value="1"/>
</dbReference>
<dbReference type="PATRIC" id="fig|1123069.3.peg.1561"/>
<dbReference type="Pfam" id="PF13407">
    <property type="entry name" value="Peripla_BP_4"/>
    <property type="match status" value="1"/>
</dbReference>
<dbReference type="InterPro" id="IPR010982">
    <property type="entry name" value="Lambda_DNA-bd_dom_sf"/>
</dbReference>
<proteinExistence type="predicted"/>
<gene>
    <name evidence="5" type="ORF">ruthe_01593</name>
</gene>
<comment type="caution">
    <text evidence="5">The sequence shown here is derived from an EMBL/GenBank/DDBJ whole genome shotgun (WGS) entry which is preliminary data.</text>
</comment>
<evidence type="ECO:0000313" key="5">
    <source>
        <dbReference type="EMBL" id="EPX85872.1"/>
    </source>
</evidence>
<sequence>MPVTSRPTLQDLAREAGVSSATVDRVLNNRQGVKPRTREIVLATARRIGYLPEEAATAPRPTPLRPVRLLFLLPAGTNAFMHALRHQIGAQAAAYDAVEAQVEMIEGFNPDSLARRLDEIGPDMDGVALVALDHPLVREGIRRLDRRGVRVVTLASDVQHVPRLAYVGIDNRQAGRLAGYVMGRFLGRGTSARIAFFAGSRFYRGHEEREMGFRSVLAEDFPGASIVEQREIMDDYDRAYTETQAILEAHPNLSAIYNAGAGTGGIARALSERGLAGRVVLIGHEATEDNKRLLLEGVLDAVIDQNPRVEAREALNILIRAARQEAYTLVPPRLAIILRENLPDD</sequence>
<dbReference type="PROSITE" id="PS50932">
    <property type="entry name" value="HTH_LACI_2"/>
    <property type="match status" value="1"/>
</dbReference>
<dbReference type="CDD" id="cd01392">
    <property type="entry name" value="HTH_LacI"/>
    <property type="match status" value="1"/>
</dbReference>
<dbReference type="EMBL" id="AOLV01000012">
    <property type="protein sequence ID" value="EPX85872.1"/>
    <property type="molecule type" value="Genomic_DNA"/>
</dbReference>
<dbReference type="PRINTS" id="PR00036">
    <property type="entry name" value="HTHLACI"/>
</dbReference>
<dbReference type="PROSITE" id="PS00356">
    <property type="entry name" value="HTH_LACI_1"/>
    <property type="match status" value="1"/>
</dbReference>
<dbReference type="InterPro" id="IPR028082">
    <property type="entry name" value="Peripla_BP_I"/>
</dbReference>
<evidence type="ECO:0000256" key="2">
    <source>
        <dbReference type="ARBA" id="ARBA00023125"/>
    </source>
</evidence>
<keyword evidence="1" id="KW-0805">Transcription regulation</keyword>
<keyword evidence="2" id="KW-0238">DNA-binding</keyword>
<evidence type="ECO:0000313" key="6">
    <source>
        <dbReference type="Proteomes" id="UP000015346"/>
    </source>
</evidence>
<dbReference type="RefSeq" id="WP_021097682.1">
    <property type="nucleotide sequence ID" value="NZ_KE557320.1"/>
</dbReference>
<name>S9R1U5_9RHOB</name>
<dbReference type="PANTHER" id="PTHR30146">
    <property type="entry name" value="LACI-RELATED TRANSCRIPTIONAL REPRESSOR"/>
    <property type="match status" value="1"/>
</dbReference>
<dbReference type="SMART" id="SM00354">
    <property type="entry name" value="HTH_LACI"/>
    <property type="match status" value="1"/>
</dbReference>
<reference evidence="5 6" key="1">
    <citation type="journal article" date="2013" name="Stand. Genomic Sci.">
        <title>Genome sequence of the reddish-pigmented Rubellimicrobium thermophilum type strain (DSM 16684(T)), a member of the Roseobacter clade.</title>
        <authorList>
            <person name="Fiebig A."/>
            <person name="Riedel T."/>
            <person name="Gronow S."/>
            <person name="Petersen J."/>
            <person name="Klenk H.P."/>
            <person name="Goker M."/>
        </authorList>
    </citation>
    <scope>NUCLEOTIDE SEQUENCE [LARGE SCALE GENOMIC DNA]</scope>
    <source>
        <strain evidence="5 6">DSM 16684</strain>
    </source>
</reference>
<feature type="domain" description="HTH lacI-type" evidence="4">
    <location>
        <begin position="7"/>
        <end position="61"/>
    </location>
</feature>
<dbReference type="PANTHER" id="PTHR30146:SF152">
    <property type="entry name" value="TRANSCRIPTIONAL REGULATORY PROTEIN"/>
    <property type="match status" value="1"/>
</dbReference>
<dbReference type="AlphaFoldDB" id="S9R1U5"/>
<accession>S9R1U5</accession>
<dbReference type="GO" id="GO:0000976">
    <property type="term" value="F:transcription cis-regulatory region binding"/>
    <property type="evidence" value="ECO:0007669"/>
    <property type="project" value="TreeGrafter"/>
</dbReference>
<dbReference type="STRING" id="1123069.ruthe_01593"/>
<dbReference type="Proteomes" id="UP000015346">
    <property type="component" value="Unassembled WGS sequence"/>
</dbReference>